<name>A0A6G6ACM3_9VIRU</name>
<organism evidence="1">
    <name type="scientific">Borely moumouvirus</name>
    <dbReference type="NCBI Taxonomy" id="2712067"/>
    <lineage>
        <taxon>Viruses</taxon>
        <taxon>Varidnaviria</taxon>
        <taxon>Bamfordvirae</taxon>
        <taxon>Nucleocytoviricota</taxon>
        <taxon>Megaviricetes</taxon>
        <taxon>Imitervirales</taxon>
        <taxon>Mimiviridae</taxon>
        <taxon>Megamimivirinae</taxon>
        <taxon>Moumouvirus</taxon>
    </lineage>
</organism>
<protein>
    <submittedName>
        <fullName evidence="1">FNIp repeat-containing protein</fullName>
    </submittedName>
</protein>
<proteinExistence type="predicted"/>
<dbReference type="SUPFAM" id="SSF81383">
    <property type="entry name" value="F-box domain"/>
    <property type="match status" value="1"/>
</dbReference>
<dbReference type="EMBL" id="MN175499">
    <property type="protein sequence ID" value="QID06599.1"/>
    <property type="molecule type" value="Genomic_DNA"/>
</dbReference>
<sequence length="67" mass="8118">MEIKIIMSITDILNPDVLLCIINYLPDRNKIIFCSVNKYFRGYLNHVKFNELHDYYQIKDLSYFLQI</sequence>
<evidence type="ECO:0000313" key="1">
    <source>
        <dbReference type="EMBL" id="QID06599.1"/>
    </source>
</evidence>
<accession>A0A6G6ACM3</accession>
<dbReference type="InterPro" id="IPR036047">
    <property type="entry name" value="F-box-like_dom_sf"/>
</dbReference>
<reference evidence="1" key="1">
    <citation type="submission" date="2019-07" db="EMBL/GenBank/DDBJ databases">
        <title>The discovery of a new lineage B mimivirus raises questions about particles surface fibrils.</title>
        <authorList>
            <person name="Silva L.K.S."/>
            <person name="Rodrigues R.A.L."/>
            <person name="Andrade A.C.S.P."/>
            <person name="Hikida H."/>
            <person name="Andreani J."/>
            <person name="Levasseur A."/>
            <person name="La Scola B."/>
            <person name="Abrahao J.S."/>
        </authorList>
    </citation>
    <scope>NUCLEOTIDE SEQUENCE</scope>
    <source>
        <strain evidence="1">B60</strain>
    </source>
</reference>